<feature type="compositionally biased region" description="Polar residues" evidence="1">
    <location>
        <begin position="137"/>
        <end position="147"/>
    </location>
</feature>
<feature type="compositionally biased region" description="Acidic residues" evidence="1">
    <location>
        <begin position="47"/>
        <end position="67"/>
    </location>
</feature>
<keyword evidence="3" id="KW-1185">Reference proteome</keyword>
<accession>A0A9K3CZB4</accession>
<dbReference type="AlphaFoldDB" id="A0A9K3CZB4"/>
<protein>
    <submittedName>
        <fullName evidence="2">Uncharacterized protein</fullName>
    </submittedName>
</protein>
<feature type="compositionally biased region" description="Polar residues" evidence="1">
    <location>
        <begin position="376"/>
        <end position="390"/>
    </location>
</feature>
<reference evidence="2 3" key="1">
    <citation type="journal article" date="2018" name="PLoS ONE">
        <title>The draft genome of Kipferlia bialata reveals reductive genome evolution in fornicate parasites.</title>
        <authorList>
            <person name="Tanifuji G."/>
            <person name="Takabayashi S."/>
            <person name="Kume K."/>
            <person name="Takagi M."/>
            <person name="Nakayama T."/>
            <person name="Kamikawa R."/>
            <person name="Inagaki Y."/>
            <person name="Hashimoto T."/>
        </authorList>
    </citation>
    <scope>NUCLEOTIDE SEQUENCE [LARGE SCALE GENOMIC DNA]</scope>
    <source>
        <strain evidence="2">NY0173</strain>
    </source>
</reference>
<name>A0A9K3CZB4_9EUKA</name>
<gene>
    <name evidence="2" type="ORF">KIPB_006954</name>
</gene>
<proteinExistence type="predicted"/>
<feature type="region of interest" description="Disordered" evidence="1">
    <location>
        <begin position="1"/>
        <end position="168"/>
    </location>
</feature>
<feature type="region of interest" description="Disordered" evidence="1">
    <location>
        <begin position="344"/>
        <end position="431"/>
    </location>
</feature>
<feature type="compositionally biased region" description="Basic and acidic residues" evidence="1">
    <location>
        <begin position="391"/>
        <end position="410"/>
    </location>
</feature>
<evidence type="ECO:0000256" key="1">
    <source>
        <dbReference type="SAM" id="MobiDB-lite"/>
    </source>
</evidence>
<sequence>MSTPGVPVGLLGMVQHDESESEGSVSDAGDSEGESEGEDHAGSDTCSETDPEEASPASEEEAPEGEADAYQSEESAGSEMYPEASDPVLSESPPPCALSPSKLRARAAAQGRALSWQGSGRGPSMSMQREAEGYESSAIQGVDSTLLGSGHADTDGQGEGGRGGSVSGGVDVSLAGVYSEEEASVPDPFEPLHDLCVRVCDVCSHLLGDMQLDPFTLDVLEELPSLLNALNATGYRRYFGDEAVVGPVDGQSMSMRHGTHTEDEVLDFTEDNNNSKDGPPAWPPAWIGDMGVGDGGVVDLTRASPEGPGWGDPSVLGAVSPAERIVVVKEMIVVHHPMPPPLAVSEGLSLPKSTVGSEGHTPVTHPETRSGDRGTDTVTTPKAPPQTSDRAPSEDEAHPVSVEAVKRTEAIDLGDEGSESERTDDESSDSVRIQESLLMSLVPCGASVLALCQGWMPVMTVAPAEAGRVMGKVADSVQPLAECLSSIDPSYTVPVAMDCEGEGEGEGEAPVDTGDGDAGSGDTDLCPSTVGESLLEATLPVSIRDMMVRHSIDSIPVSRVRYTARTGTRGKTRQGHPRAGISAKRRRSRWSTNPWIDAGLGVKGLKLTKAELRELEDFVVVSTE</sequence>
<dbReference type="Proteomes" id="UP000265618">
    <property type="component" value="Unassembled WGS sequence"/>
</dbReference>
<feature type="compositionally biased region" description="Basic and acidic residues" evidence="1">
    <location>
        <begin position="366"/>
        <end position="375"/>
    </location>
</feature>
<feature type="compositionally biased region" description="Gly residues" evidence="1">
    <location>
        <begin position="157"/>
        <end position="167"/>
    </location>
</feature>
<organism evidence="2 3">
    <name type="scientific">Kipferlia bialata</name>
    <dbReference type="NCBI Taxonomy" id="797122"/>
    <lineage>
        <taxon>Eukaryota</taxon>
        <taxon>Metamonada</taxon>
        <taxon>Carpediemonas-like organisms</taxon>
        <taxon>Kipferlia</taxon>
    </lineage>
</organism>
<feature type="region of interest" description="Disordered" evidence="1">
    <location>
        <begin position="500"/>
        <end position="519"/>
    </location>
</feature>
<feature type="compositionally biased region" description="Acidic residues" evidence="1">
    <location>
        <begin position="412"/>
        <end position="428"/>
    </location>
</feature>
<evidence type="ECO:0000313" key="3">
    <source>
        <dbReference type="Proteomes" id="UP000265618"/>
    </source>
</evidence>
<dbReference type="EMBL" id="BDIP01001876">
    <property type="protein sequence ID" value="GIQ85310.1"/>
    <property type="molecule type" value="Genomic_DNA"/>
</dbReference>
<feature type="compositionally biased region" description="Acidic residues" evidence="1">
    <location>
        <begin position="500"/>
        <end position="509"/>
    </location>
</feature>
<comment type="caution">
    <text evidence="2">The sequence shown here is derived from an EMBL/GenBank/DDBJ whole genome shotgun (WGS) entry which is preliminary data.</text>
</comment>
<evidence type="ECO:0000313" key="2">
    <source>
        <dbReference type="EMBL" id="GIQ85310.1"/>
    </source>
</evidence>